<dbReference type="OrthoDB" id="9767754at2"/>
<feature type="binding site" evidence="8">
    <location>
        <position position="349"/>
    </location>
    <ligand>
        <name>[4Fe-4S] cluster</name>
        <dbReference type="ChEBI" id="CHEBI:49883"/>
        <label>1</label>
    </ligand>
</feature>
<evidence type="ECO:0000256" key="5">
    <source>
        <dbReference type="ARBA" id="ARBA00022982"/>
    </source>
</evidence>
<evidence type="ECO:0000256" key="1">
    <source>
        <dbReference type="ARBA" id="ARBA00022448"/>
    </source>
</evidence>
<dbReference type="Pfam" id="PF01512">
    <property type="entry name" value="Complex1_51K"/>
    <property type="match status" value="1"/>
</dbReference>
<feature type="domain" description="4Fe-4S ferredoxin-type" evidence="9">
    <location>
        <begin position="376"/>
        <end position="405"/>
    </location>
</feature>
<dbReference type="InterPro" id="IPR026902">
    <property type="entry name" value="RnfC_N"/>
</dbReference>
<dbReference type="AlphaFoldDB" id="A0A226H5R6"/>
<evidence type="ECO:0000313" key="11">
    <source>
        <dbReference type="Proteomes" id="UP000198345"/>
    </source>
</evidence>
<feature type="binding site" evidence="8">
    <location>
        <position position="391"/>
    </location>
    <ligand>
        <name>[4Fe-4S] cluster</name>
        <dbReference type="ChEBI" id="CHEBI:49883"/>
        <label>2</label>
    </ligand>
</feature>
<dbReference type="Gene3D" id="3.30.70.3270">
    <property type="match status" value="1"/>
</dbReference>
<dbReference type="InterPro" id="IPR017900">
    <property type="entry name" value="4Fe4S_Fe_S_CS"/>
</dbReference>
<dbReference type="Pfam" id="PF13375">
    <property type="entry name" value="RnfC_N"/>
    <property type="match status" value="1"/>
</dbReference>
<evidence type="ECO:0000256" key="3">
    <source>
        <dbReference type="ARBA" id="ARBA00022723"/>
    </source>
</evidence>
<feature type="binding site" evidence="8">
    <location>
        <position position="388"/>
    </location>
    <ligand>
        <name>[4Fe-4S] cluster</name>
        <dbReference type="ChEBI" id="CHEBI:49883"/>
        <label>2</label>
    </ligand>
</feature>
<evidence type="ECO:0000256" key="8">
    <source>
        <dbReference type="HAMAP-Rule" id="MF_00461"/>
    </source>
</evidence>
<keyword evidence="7 8" id="KW-0411">Iron-sulfur</keyword>
<accession>A0A226H5R6</accession>
<reference evidence="10 11" key="1">
    <citation type="submission" date="2016-11" db="EMBL/GenBank/DDBJ databases">
        <title>Whole genomes of Flavobacteriaceae.</title>
        <authorList>
            <person name="Stine C."/>
            <person name="Li C."/>
            <person name="Tadesse D."/>
        </authorList>
    </citation>
    <scope>NUCLEOTIDE SEQUENCE [LARGE SCALE GENOMIC DNA]</scope>
    <source>
        <strain evidence="10 11">DSM 18292</strain>
    </source>
</reference>
<dbReference type="Proteomes" id="UP000198345">
    <property type="component" value="Unassembled WGS sequence"/>
</dbReference>
<dbReference type="PROSITE" id="PS00198">
    <property type="entry name" value="4FE4S_FER_1"/>
    <property type="match status" value="2"/>
</dbReference>
<comment type="caution">
    <text evidence="10">The sequence shown here is derived from an EMBL/GenBank/DDBJ whole genome shotgun (WGS) entry which is preliminary data.</text>
</comment>
<keyword evidence="8" id="KW-1003">Cell membrane</keyword>
<dbReference type="RefSeq" id="WP_089050476.1">
    <property type="nucleotide sequence ID" value="NZ_FXTV01000020.1"/>
</dbReference>
<evidence type="ECO:0000256" key="2">
    <source>
        <dbReference type="ARBA" id="ARBA00022485"/>
    </source>
</evidence>
<keyword evidence="3 8" id="KW-0479">Metal-binding</keyword>
<keyword evidence="6 8" id="KW-0408">Iron</keyword>
<dbReference type="SUPFAM" id="SSF142019">
    <property type="entry name" value="Nqo1 FMN-binding domain-like"/>
    <property type="match status" value="1"/>
</dbReference>
<keyword evidence="8" id="KW-1278">Translocase</keyword>
<proteinExistence type="inferred from homology"/>
<dbReference type="Pfam" id="PF12838">
    <property type="entry name" value="Fer4_7"/>
    <property type="match status" value="1"/>
</dbReference>
<evidence type="ECO:0000259" key="9">
    <source>
        <dbReference type="PROSITE" id="PS51379"/>
    </source>
</evidence>
<sequence>MHILSLKHITKHVLIENIPDPPEFYLPLYGYKGVLKTIVETGQYVKKYELLAQAEDLFSTAMHAPASGIIEGIEIIEGKPHLKLVNDFKETAIDLPLQKSVQLEPAAILEILKQYGIEGSGGARFPTHLKYNLRNEDVDVFIINGAECEPYLTADYALMQNKTEALFKSIISIQKIIKAKKVVFGIEKQNKELVTILKAFYSLCDFPVEIKLLPNTYPQGGELQLIKSITKKELPKGSRPLDHRIVLSNIGTLWAIYNALFHNKPYVERVITLSGEDAVKKGNFYVKIGTPVSHLFNLSASKKERQQIVLGGPMMGKAVTDYKSPVTKGTGGVLILPEIQNEKYNCIECGYCANACPQRLMPMEFARYAKTENTTQLLSHRLLDCIECGACAYICPSDVPLMRSIYHGKEILQNTIAL</sequence>
<comment type="similarity">
    <text evidence="8">Belongs to the 4Fe4S bacterial-type ferredoxin family. RnfC subfamily.</text>
</comment>
<gene>
    <name evidence="8" type="primary">rnfC</name>
    <name evidence="10" type="ORF">B0A66_14015</name>
</gene>
<dbReference type="EMBL" id="MUGW01000027">
    <property type="protein sequence ID" value="OXA89532.1"/>
    <property type="molecule type" value="Genomic_DNA"/>
</dbReference>
<dbReference type="NCBIfam" id="TIGR01945">
    <property type="entry name" value="rnfC"/>
    <property type="match status" value="1"/>
</dbReference>
<dbReference type="GO" id="GO:0051539">
    <property type="term" value="F:4 iron, 4 sulfur cluster binding"/>
    <property type="evidence" value="ECO:0007669"/>
    <property type="project" value="UniProtKB-KW"/>
</dbReference>
<dbReference type="InterPro" id="IPR017896">
    <property type="entry name" value="4Fe4S_Fe-S-bd"/>
</dbReference>
<dbReference type="InterPro" id="IPR037225">
    <property type="entry name" value="Nuo51_FMN-bd_sf"/>
</dbReference>
<name>A0A226H5R6_9FLAO</name>
<evidence type="ECO:0000256" key="7">
    <source>
        <dbReference type="ARBA" id="ARBA00023014"/>
    </source>
</evidence>
<comment type="function">
    <text evidence="8">Part of a membrane-bound complex that couples electron transfer with translocation of ions across the membrane.</text>
</comment>
<dbReference type="HAMAP" id="MF_00461">
    <property type="entry name" value="RsxC_RnfC"/>
    <property type="match status" value="1"/>
</dbReference>
<dbReference type="NCBIfam" id="NF003454">
    <property type="entry name" value="PRK05035.1"/>
    <property type="match status" value="1"/>
</dbReference>
<keyword evidence="4 8" id="KW-0677">Repeat</keyword>
<protein>
    <recommendedName>
        <fullName evidence="8">Ion-translocating oxidoreductase complex subunit C</fullName>
        <ecNumber evidence="8">7.-.-.-</ecNumber>
    </recommendedName>
    <alternativeName>
        <fullName evidence="8">Rnf electron transport complex subunit C</fullName>
    </alternativeName>
</protein>
<keyword evidence="11" id="KW-1185">Reference proteome</keyword>
<feature type="binding site" evidence="8">
    <location>
        <position position="356"/>
    </location>
    <ligand>
        <name>[4Fe-4S] cluster</name>
        <dbReference type="ChEBI" id="CHEBI:49883"/>
        <label>2</label>
    </ligand>
</feature>
<dbReference type="PROSITE" id="PS51379">
    <property type="entry name" value="4FE4S_FER_2"/>
    <property type="match status" value="2"/>
</dbReference>
<evidence type="ECO:0000256" key="4">
    <source>
        <dbReference type="ARBA" id="ARBA00022737"/>
    </source>
</evidence>
<feature type="domain" description="4Fe-4S ferredoxin-type" evidence="9">
    <location>
        <begin position="335"/>
        <end position="366"/>
    </location>
</feature>
<keyword evidence="5 8" id="KW-0249">Electron transport</keyword>
<keyword evidence="1 8" id="KW-0813">Transport</keyword>
<dbReference type="Gene3D" id="3.40.50.11540">
    <property type="entry name" value="NADH-ubiquinone oxidoreductase 51kDa subunit"/>
    <property type="match status" value="1"/>
</dbReference>
<dbReference type="InterPro" id="IPR010208">
    <property type="entry name" value="Ion_transpt_RnfC/RsxC"/>
</dbReference>
<feature type="binding site" evidence="8">
    <location>
        <position position="385"/>
    </location>
    <ligand>
        <name>[4Fe-4S] cluster</name>
        <dbReference type="ChEBI" id="CHEBI:49883"/>
        <label>2</label>
    </ligand>
</feature>
<dbReference type="GO" id="GO:0009055">
    <property type="term" value="F:electron transfer activity"/>
    <property type="evidence" value="ECO:0007669"/>
    <property type="project" value="InterPro"/>
</dbReference>
<dbReference type="PANTHER" id="PTHR43034">
    <property type="entry name" value="ION-TRANSLOCATING OXIDOREDUCTASE COMPLEX SUBUNIT C"/>
    <property type="match status" value="1"/>
</dbReference>
<dbReference type="GO" id="GO:0046872">
    <property type="term" value="F:metal ion binding"/>
    <property type="evidence" value="ECO:0007669"/>
    <property type="project" value="UniProtKB-KW"/>
</dbReference>
<keyword evidence="2 8" id="KW-0004">4Fe-4S</keyword>
<feature type="binding site" evidence="8">
    <location>
        <position position="346"/>
    </location>
    <ligand>
        <name>[4Fe-4S] cluster</name>
        <dbReference type="ChEBI" id="CHEBI:49883"/>
        <label>1</label>
    </ligand>
</feature>
<comment type="cofactor">
    <cofactor evidence="8">
        <name>[4Fe-4S] cluster</name>
        <dbReference type="ChEBI" id="CHEBI:49883"/>
    </cofactor>
    <text evidence="8">Binds 2 [4Fe-4S] clusters per subunit.</text>
</comment>
<dbReference type="PANTHER" id="PTHR43034:SF2">
    <property type="entry name" value="ION-TRANSLOCATING OXIDOREDUCTASE COMPLEX SUBUNIT C"/>
    <property type="match status" value="1"/>
</dbReference>
<keyword evidence="8" id="KW-0472">Membrane</keyword>
<dbReference type="GO" id="GO:0022900">
    <property type="term" value="P:electron transport chain"/>
    <property type="evidence" value="ECO:0007669"/>
    <property type="project" value="UniProtKB-UniRule"/>
</dbReference>
<feature type="binding site" evidence="8">
    <location>
        <position position="352"/>
    </location>
    <ligand>
        <name>[4Fe-4S] cluster</name>
        <dbReference type="ChEBI" id="CHEBI:49883"/>
        <label>1</label>
    </ligand>
</feature>
<dbReference type="EC" id="7.-.-.-" evidence="8"/>
<dbReference type="InterPro" id="IPR011538">
    <property type="entry name" value="Nuo51_FMN-bd"/>
</dbReference>
<evidence type="ECO:0000256" key="6">
    <source>
        <dbReference type="ARBA" id="ARBA00023004"/>
    </source>
</evidence>
<dbReference type="GO" id="GO:0005886">
    <property type="term" value="C:plasma membrane"/>
    <property type="evidence" value="ECO:0007669"/>
    <property type="project" value="UniProtKB-SubCell"/>
</dbReference>
<comment type="subunit">
    <text evidence="8">The complex is composed of six subunits: RnfA, RnfB, RnfC, RnfD, RnfE and RnfG.</text>
</comment>
<comment type="subcellular location">
    <subcellularLocation>
        <location evidence="8">Cell membrane</location>
        <topology evidence="8">Peripheral membrane protein</topology>
    </subcellularLocation>
</comment>
<feature type="binding site" evidence="8">
    <location>
        <position position="395"/>
    </location>
    <ligand>
        <name>[4Fe-4S] cluster</name>
        <dbReference type="ChEBI" id="CHEBI:49883"/>
        <label>1</label>
    </ligand>
</feature>
<evidence type="ECO:0000313" key="10">
    <source>
        <dbReference type="EMBL" id="OXA89532.1"/>
    </source>
</evidence>
<dbReference type="SUPFAM" id="SSF46548">
    <property type="entry name" value="alpha-helical ferredoxin"/>
    <property type="match status" value="1"/>
</dbReference>
<organism evidence="10 11">
    <name type="scientific">Flavobacterium hercynium</name>
    <dbReference type="NCBI Taxonomy" id="387094"/>
    <lineage>
        <taxon>Bacteria</taxon>
        <taxon>Pseudomonadati</taxon>
        <taxon>Bacteroidota</taxon>
        <taxon>Flavobacteriia</taxon>
        <taxon>Flavobacteriales</taxon>
        <taxon>Flavobacteriaceae</taxon>
        <taxon>Flavobacterium</taxon>
    </lineage>
</organism>